<organism evidence="1">
    <name type="scientific">bioreactor metagenome</name>
    <dbReference type="NCBI Taxonomy" id="1076179"/>
    <lineage>
        <taxon>unclassified sequences</taxon>
        <taxon>metagenomes</taxon>
        <taxon>ecological metagenomes</taxon>
    </lineage>
</organism>
<gene>
    <name evidence="1" type="ORF">SDC9_160566</name>
</gene>
<evidence type="ECO:0000313" key="1">
    <source>
        <dbReference type="EMBL" id="MPN13245.1"/>
    </source>
</evidence>
<dbReference type="AlphaFoldDB" id="A0A645FFR6"/>
<sequence>MRYRHFLEDMGSSVSIYARDEKTLEFLTRGFDATAYWTNQEINTADHSFFDFYVLPDAPAVSSAEDAAKAVAAGKYDVWFSLSEWGPCALYITLNPETVDADTIQRIIESICKEHQILFQNPPQP</sequence>
<proteinExistence type="predicted"/>
<accession>A0A645FFR6</accession>
<reference evidence="1" key="1">
    <citation type="submission" date="2019-08" db="EMBL/GenBank/DDBJ databases">
        <authorList>
            <person name="Kucharzyk K."/>
            <person name="Murdoch R.W."/>
            <person name="Higgins S."/>
            <person name="Loffler F."/>
        </authorList>
    </citation>
    <scope>NUCLEOTIDE SEQUENCE</scope>
</reference>
<dbReference type="EMBL" id="VSSQ01059734">
    <property type="protein sequence ID" value="MPN13245.1"/>
    <property type="molecule type" value="Genomic_DNA"/>
</dbReference>
<comment type="caution">
    <text evidence="1">The sequence shown here is derived from an EMBL/GenBank/DDBJ whole genome shotgun (WGS) entry which is preliminary data.</text>
</comment>
<name>A0A645FFR6_9ZZZZ</name>
<protein>
    <submittedName>
        <fullName evidence="1">Uncharacterized protein</fullName>
    </submittedName>
</protein>